<protein>
    <submittedName>
        <fullName evidence="1">Uncharacterized protein</fullName>
    </submittedName>
</protein>
<dbReference type="Proteomes" id="UP001162060">
    <property type="component" value="Unassembled WGS sequence"/>
</dbReference>
<dbReference type="EMBL" id="CAKLBY020000028">
    <property type="protein sequence ID" value="CAK7904602.1"/>
    <property type="molecule type" value="Genomic_DNA"/>
</dbReference>
<sequence length="72" mass="7923">MQHGQATRGRVGEDRSVLRVQVSAGDDTERSMAGLCSRATEVCEQSRQIDSGYICYHSCGTYAVILDEQVQL</sequence>
<organism evidence="1 2">
    <name type="scientific">Peronospora matthiolae</name>
    <dbReference type="NCBI Taxonomy" id="2874970"/>
    <lineage>
        <taxon>Eukaryota</taxon>
        <taxon>Sar</taxon>
        <taxon>Stramenopiles</taxon>
        <taxon>Oomycota</taxon>
        <taxon>Peronosporomycetes</taxon>
        <taxon>Peronosporales</taxon>
        <taxon>Peronosporaceae</taxon>
        <taxon>Peronospora</taxon>
    </lineage>
</organism>
<reference evidence="1" key="1">
    <citation type="submission" date="2024-01" db="EMBL/GenBank/DDBJ databases">
        <authorList>
            <person name="Webb A."/>
        </authorList>
    </citation>
    <scope>NUCLEOTIDE SEQUENCE</scope>
    <source>
        <strain evidence="1">Pm1</strain>
    </source>
</reference>
<name>A0AAV1T9E5_9STRA</name>
<accession>A0AAV1T9E5</accession>
<proteinExistence type="predicted"/>
<dbReference type="AlphaFoldDB" id="A0AAV1T9E5"/>
<evidence type="ECO:0000313" key="1">
    <source>
        <dbReference type="EMBL" id="CAK7904602.1"/>
    </source>
</evidence>
<comment type="caution">
    <text evidence="1">The sequence shown here is derived from an EMBL/GenBank/DDBJ whole genome shotgun (WGS) entry which is preliminary data.</text>
</comment>
<gene>
    <name evidence="1" type="ORF">PM001_LOCUS2943</name>
</gene>
<evidence type="ECO:0000313" key="2">
    <source>
        <dbReference type="Proteomes" id="UP001162060"/>
    </source>
</evidence>